<reference evidence="2" key="1">
    <citation type="submission" date="2017-09" db="EMBL/GenBank/DDBJ databases">
        <title>Depth-based differentiation of microbial function through sediment-hosted aquifers and enrichment of novel symbionts in the deep terrestrial subsurface.</title>
        <authorList>
            <person name="Probst A.J."/>
            <person name="Ladd B."/>
            <person name="Jarett J.K."/>
            <person name="Geller-Mcgrath D.E."/>
            <person name="Sieber C.M.K."/>
            <person name="Emerson J.B."/>
            <person name="Anantharaman K."/>
            <person name="Thomas B.C."/>
            <person name="Malmstrom R."/>
            <person name="Stieglmeier M."/>
            <person name="Klingl A."/>
            <person name="Woyke T."/>
            <person name="Ryan C.M."/>
            <person name="Banfield J.F."/>
        </authorList>
    </citation>
    <scope>NUCLEOTIDE SEQUENCE [LARGE SCALE GENOMIC DNA]</scope>
</reference>
<dbReference type="EMBL" id="PFPJ01000053">
    <property type="protein sequence ID" value="PIZ93287.1"/>
    <property type="molecule type" value="Genomic_DNA"/>
</dbReference>
<name>A0A2M7V435_9BACT</name>
<comment type="caution">
    <text evidence="1">The sequence shown here is derived from an EMBL/GenBank/DDBJ whole genome shotgun (WGS) entry which is preliminary data.</text>
</comment>
<evidence type="ECO:0000313" key="2">
    <source>
        <dbReference type="Proteomes" id="UP000228750"/>
    </source>
</evidence>
<evidence type="ECO:0000313" key="1">
    <source>
        <dbReference type="EMBL" id="PIZ93287.1"/>
    </source>
</evidence>
<dbReference type="Proteomes" id="UP000228750">
    <property type="component" value="Unassembled WGS sequence"/>
</dbReference>
<sequence length="91" mass="10305">MNVDFLIDEGNAVVVSRRSPQLRVAQAKSENVSMPCRAQVEFPRRVPKRAVPTMGDCSSVHIIIDIEKYVKEGAKETKITLDNPPQNQYHR</sequence>
<organism evidence="1 2">
    <name type="scientific">Candidatus Magasanikbacteria bacterium CG_4_10_14_0_2_um_filter_41_10</name>
    <dbReference type="NCBI Taxonomy" id="1974638"/>
    <lineage>
        <taxon>Bacteria</taxon>
        <taxon>Candidatus Magasanikiibacteriota</taxon>
    </lineage>
</organism>
<gene>
    <name evidence="1" type="ORF">COX82_02875</name>
</gene>
<dbReference type="AlphaFoldDB" id="A0A2M7V435"/>
<protein>
    <submittedName>
        <fullName evidence="1">Uncharacterized protein</fullName>
    </submittedName>
</protein>
<proteinExistence type="predicted"/>
<accession>A0A2M7V435</accession>